<evidence type="ECO:0000256" key="1">
    <source>
        <dbReference type="SAM" id="MobiDB-lite"/>
    </source>
</evidence>
<keyword evidence="2" id="KW-0812">Transmembrane</keyword>
<dbReference type="AlphaFoldDB" id="A0A9P6B2G5"/>
<organism evidence="3 4">
    <name type="scientific">Hydnum rufescens UP504</name>
    <dbReference type="NCBI Taxonomy" id="1448309"/>
    <lineage>
        <taxon>Eukaryota</taxon>
        <taxon>Fungi</taxon>
        <taxon>Dikarya</taxon>
        <taxon>Basidiomycota</taxon>
        <taxon>Agaricomycotina</taxon>
        <taxon>Agaricomycetes</taxon>
        <taxon>Cantharellales</taxon>
        <taxon>Hydnaceae</taxon>
        <taxon>Hydnum</taxon>
    </lineage>
</organism>
<feature type="compositionally biased region" description="Basic and acidic residues" evidence="1">
    <location>
        <begin position="103"/>
        <end position="116"/>
    </location>
</feature>
<feature type="transmembrane region" description="Helical" evidence="2">
    <location>
        <begin position="152"/>
        <end position="174"/>
    </location>
</feature>
<name>A0A9P6B2G5_9AGAM</name>
<reference evidence="3" key="1">
    <citation type="journal article" date="2020" name="Nat. Commun.">
        <title>Large-scale genome sequencing of mycorrhizal fungi provides insights into the early evolution of symbiotic traits.</title>
        <authorList>
            <person name="Miyauchi S."/>
            <person name="Kiss E."/>
            <person name="Kuo A."/>
            <person name="Drula E."/>
            <person name="Kohler A."/>
            <person name="Sanchez-Garcia M."/>
            <person name="Morin E."/>
            <person name="Andreopoulos B."/>
            <person name="Barry K.W."/>
            <person name="Bonito G."/>
            <person name="Buee M."/>
            <person name="Carver A."/>
            <person name="Chen C."/>
            <person name="Cichocki N."/>
            <person name="Clum A."/>
            <person name="Culley D."/>
            <person name="Crous P.W."/>
            <person name="Fauchery L."/>
            <person name="Girlanda M."/>
            <person name="Hayes R.D."/>
            <person name="Keri Z."/>
            <person name="LaButti K."/>
            <person name="Lipzen A."/>
            <person name="Lombard V."/>
            <person name="Magnuson J."/>
            <person name="Maillard F."/>
            <person name="Murat C."/>
            <person name="Nolan M."/>
            <person name="Ohm R.A."/>
            <person name="Pangilinan J."/>
            <person name="Pereira M.F."/>
            <person name="Perotto S."/>
            <person name="Peter M."/>
            <person name="Pfister S."/>
            <person name="Riley R."/>
            <person name="Sitrit Y."/>
            <person name="Stielow J.B."/>
            <person name="Szollosi G."/>
            <person name="Zifcakova L."/>
            <person name="Stursova M."/>
            <person name="Spatafora J.W."/>
            <person name="Tedersoo L."/>
            <person name="Vaario L.M."/>
            <person name="Yamada A."/>
            <person name="Yan M."/>
            <person name="Wang P."/>
            <person name="Xu J."/>
            <person name="Bruns T."/>
            <person name="Baldrian P."/>
            <person name="Vilgalys R."/>
            <person name="Dunand C."/>
            <person name="Henrissat B."/>
            <person name="Grigoriev I.V."/>
            <person name="Hibbett D."/>
            <person name="Nagy L.G."/>
            <person name="Martin F.M."/>
        </authorList>
    </citation>
    <scope>NUCLEOTIDE SEQUENCE</scope>
    <source>
        <strain evidence="3">UP504</strain>
    </source>
</reference>
<sequence>MKMLIRPYDASTYEKKIAENVTWNKSLLESLGLGRGNPLGIPEIVTHKGHHAKVSKAPDSEDYVLMIPELEQDHVHMDGYNNNNNDYNDKSDSNSNSDNNQGYDHDGNDGNTDHCGHGSNDMYTQENKGNIVGISSSVHGPLAHTRLKFLKVLPVILIMQMMATLAPVLPMLYYHPCHINFSGSLHLLS</sequence>
<gene>
    <name evidence="3" type="ORF">BS47DRAFT_1360442</name>
</gene>
<accession>A0A9P6B2G5</accession>
<dbReference type="Proteomes" id="UP000886523">
    <property type="component" value="Unassembled WGS sequence"/>
</dbReference>
<evidence type="ECO:0000313" key="3">
    <source>
        <dbReference type="EMBL" id="KAF9516254.1"/>
    </source>
</evidence>
<comment type="caution">
    <text evidence="3">The sequence shown here is derived from an EMBL/GenBank/DDBJ whole genome shotgun (WGS) entry which is preliminary data.</text>
</comment>
<keyword evidence="2" id="KW-1133">Transmembrane helix</keyword>
<keyword evidence="4" id="KW-1185">Reference proteome</keyword>
<proteinExistence type="predicted"/>
<protein>
    <submittedName>
        <fullName evidence="3">Uncharacterized protein</fullName>
    </submittedName>
</protein>
<evidence type="ECO:0000313" key="4">
    <source>
        <dbReference type="Proteomes" id="UP000886523"/>
    </source>
</evidence>
<feature type="region of interest" description="Disordered" evidence="1">
    <location>
        <begin position="76"/>
        <end position="122"/>
    </location>
</feature>
<dbReference type="EMBL" id="MU128941">
    <property type="protein sequence ID" value="KAF9516254.1"/>
    <property type="molecule type" value="Genomic_DNA"/>
</dbReference>
<keyword evidence="2" id="KW-0472">Membrane</keyword>
<evidence type="ECO:0000256" key="2">
    <source>
        <dbReference type="SAM" id="Phobius"/>
    </source>
</evidence>